<gene>
    <name evidence="1" type="ORF">ERX46_03975</name>
</gene>
<comment type="caution">
    <text evidence="1">The sequence shown here is derived from an EMBL/GenBank/DDBJ whole genome shotgun (WGS) entry which is preliminary data.</text>
</comment>
<dbReference type="OrthoDB" id="9837983at2"/>
<dbReference type="Proteomes" id="UP000293952">
    <property type="component" value="Unassembled WGS sequence"/>
</dbReference>
<dbReference type="RefSeq" id="WP_130092549.1">
    <property type="nucleotide sequence ID" value="NZ_SETE01000002.1"/>
</dbReference>
<dbReference type="AlphaFoldDB" id="A0A4Q4KNF2"/>
<keyword evidence="2" id="KW-1185">Reference proteome</keyword>
<protein>
    <submittedName>
        <fullName evidence="1">Uncharacterized protein</fullName>
    </submittedName>
</protein>
<organism evidence="1 2">
    <name type="scientific">Brumimicrobium glaciale</name>
    <dbReference type="NCBI Taxonomy" id="200475"/>
    <lineage>
        <taxon>Bacteria</taxon>
        <taxon>Pseudomonadati</taxon>
        <taxon>Bacteroidota</taxon>
        <taxon>Flavobacteriia</taxon>
        <taxon>Flavobacteriales</taxon>
        <taxon>Crocinitomicaceae</taxon>
        <taxon>Brumimicrobium</taxon>
    </lineage>
</organism>
<evidence type="ECO:0000313" key="2">
    <source>
        <dbReference type="Proteomes" id="UP000293952"/>
    </source>
</evidence>
<accession>A0A4Q4KNF2</accession>
<sequence>MNTTTKNIEIENNNSIIAFLAEQYGEKVRDLLGEIQNSVVTLDYKGEKDEIAKEIEQIHNHPIESNYKMASISKMYLGNLIHRKMIEEIFSKRKKEIELLFLSKNNLNYYVLKLKNNTFENRDSFRNEVHEKFSIKPYSNILEVSIDFLPEEITKEDVISDDVIEIINQI</sequence>
<proteinExistence type="predicted"/>
<dbReference type="EMBL" id="SETE01000002">
    <property type="protein sequence ID" value="RYM34540.1"/>
    <property type="molecule type" value="Genomic_DNA"/>
</dbReference>
<reference evidence="1 2" key="1">
    <citation type="submission" date="2019-02" db="EMBL/GenBank/DDBJ databases">
        <title>Genome sequence of the sea-ice species Brumimicrobium glaciale.</title>
        <authorList>
            <person name="Bowman J.P."/>
        </authorList>
    </citation>
    <scope>NUCLEOTIDE SEQUENCE [LARGE SCALE GENOMIC DNA]</scope>
    <source>
        <strain evidence="1 2">IC156</strain>
    </source>
</reference>
<name>A0A4Q4KNF2_9FLAO</name>
<evidence type="ECO:0000313" key="1">
    <source>
        <dbReference type="EMBL" id="RYM34540.1"/>
    </source>
</evidence>